<feature type="repeat" description="PPR" evidence="5">
    <location>
        <begin position="1099"/>
        <end position="1134"/>
    </location>
</feature>
<evidence type="ECO:0000313" key="7">
    <source>
        <dbReference type="EMBL" id="KIM42753.1"/>
    </source>
</evidence>
<feature type="compositionally biased region" description="Polar residues" evidence="6">
    <location>
        <begin position="77"/>
        <end position="86"/>
    </location>
</feature>
<dbReference type="Pfam" id="PF13812">
    <property type="entry name" value="PPR_3"/>
    <property type="match status" value="2"/>
</dbReference>
<feature type="repeat" description="PPR" evidence="5">
    <location>
        <begin position="1064"/>
        <end position="1098"/>
    </location>
</feature>
<keyword evidence="2" id="KW-0677">Repeat</keyword>
<dbReference type="NCBIfam" id="TIGR00756">
    <property type="entry name" value="PPR"/>
    <property type="match status" value="3"/>
</dbReference>
<dbReference type="Pfam" id="PF01535">
    <property type="entry name" value="PPR"/>
    <property type="match status" value="3"/>
</dbReference>
<dbReference type="InterPro" id="IPR011990">
    <property type="entry name" value="TPR-like_helical_dom_sf"/>
</dbReference>
<comment type="similarity">
    <text evidence="1">Belongs to the CCM1 family.</text>
</comment>
<feature type="region of interest" description="Disordered" evidence="6">
    <location>
        <begin position="1310"/>
        <end position="1335"/>
    </location>
</feature>
<feature type="repeat" description="PPR" evidence="5">
    <location>
        <begin position="1209"/>
        <end position="1244"/>
    </location>
</feature>
<dbReference type="EMBL" id="KN831777">
    <property type="protein sequence ID" value="KIM42753.1"/>
    <property type="molecule type" value="Genomic_DNA"/>
</dbReference>
<organism evidence="7 8">
    <name type="scientific">Hebeloma cylindrosporum</name>
    <dbReference type="NCBI Taxonomy" id="76867"/>
    <lineage>
        <taxon>Eukaryota</taxon>
        <taxon>Fungi</taxon>
        <taxon>Dikarya</taxon>
        <taxon>Basidiomycota</taxon>
        <taxon>Agaricomycotina</taxon>
        <taxon>Agaricomycetes</taxon>
        <taxon>Agaricomycetidae</taxon>
        <taxon>Agaricales</taxon>
        <taxon>Agaricineae</taxon>
        <taxon>Hymenogastraceae</taxon>
        <taxon>Hebeloma</taxon>
    </lineage>
</organism>
<evidence type="ECO:0000256" key="4">
    <source>
        <dbReference type="ARBA" id="ARBA00044511"/>
    </source>
</evidence>
<reference evidence="8" key="2">
    <citation type="submission" date="2015-01" db="EMBL/GenBank/DDBJ databases">
        <title>Evolutionary Origins and Diversification of the Mycorrhizal Mutualists.</title>
        <authorList>
            <consortium name="DOE Joint Genome Institute"/>
            <consortium name="Mycorrhizal Genomics Consortium"/>
            <person name="Kohler A."/>
            <person name="Kuo A."/>
            <person name="Nagy L.G."/>
            <person name="Floudas D."/>
            <person name="Copeland A."/>
            <person name="Barry K.W."/>
            <person name="Cichocki N."/>
            <person name="Veneault-Fourrey C."/>
            <person name="LaButti K."/>
            <person name="Lindquist E.A."/>
            <person name="Lipzen A."/>
            <person name="Lundell T."/>
            <person name="Morin E."/>
            <person name="Murat C."/>
            <person name="Riley R."/>
            <person name="Ohm R."/>
            <person name="Sun H."/>
            <person name="Tunlid A."/>
            <person name="Henrissat B."/>
            <person name="Grigoriev I.V."/>
            <person name="Hibbett D.S."/>
            <person name="Martin F."/>
        </authorList>
    </citation>
    <scope>NUCLEOTIDE SEQUENCE [LARGE SCALE GENOMIC DNA]</scope>
    <source>
        <strain evidence="8">h7</strain>
    </source>
</reference>
<dbReference type="Proteomes" id="UP000053424">
    <property type="component" value="Unassembled WGS sequence"/>
</dbReference>
<dbReference type="InterPro" id="IPR002885">
    <property type="entry name" value="PPR_rpt"/>
</dbReference>
<evidence type="ECO:0000256" key="3">
    <source>
        <dbReference type="ARBA" id="ARBA00044493"/>
    </source>
</evidence>
<comment type="subunit">
    <text evidence="4">Binds to mitochondrial small subunit 15S rRNA.</text>
</comment>
<feature type="region of interest" description="Disordered" evidence="6">
    <location>
        <begin position="29"/>
        <end position="51"/>
    </location>
</feature>
<feature type="region of interest" description="Disordered" evidence="6">
    <location>
        <begin position="77"/>
        <end position="120"/>
    </location>
</feature>
<dbReference type="OrthoDB" id="411857at2759"/>
<reference evidence="7 8" key="1">
    <citation type="submission" date="2014-04" db="EMBL/GenBank/DDBJ databases">
        <authorList>
            <consortium name="DOE Joint Genome Institute"/>
            <person name="Kuo A."/>
            <person name="Gay G."/>
            <person name="Dore J."/>
            <person name="Kohler A."/>
            <person name="Nagy L.G."/>
            <person name="Floudas D."/>
            <person name="Copeland A."/>
            <person name="Barry K.W."/>
            <person name="Cichocki N."/>
            <person name="Veneault-Fourrey C."/>
            <person name="LaButti K."/>
            <person name="Lindquist E.A."/>
            <person name="Lipzen A."/>
            <person name="Lundell T."/>
            <person name="Morin E."/>
            <person name="Murat C."/>
            <person name="Sun H."/>
            <person name="Tunlid A."/>
            <person name="Henrissat B."/>
            <person name="Grigoriev I.V."/>
            <person name="Hibbett D.S."/>
            <person name="Martin F."/>
            <person name="Nordberg H.P."/>
            <person name="Cantor M.N."/>
            <person name="Hua S.X."/>
        </authorList>
    </citation>
    <scope>NUCLEOTIDE SEQUENCE [LARGE SCALE GENOMIC DNA]</scope>
    <source>
        <strain evidence="8">h7</strain>
    </source>
</reference>
<dbReference type="PROSITE" id="PS51375">
    <property type="entry name" value="PPR"/>
    <property type="match status" value="3"/>
</dbReference>
<protein>
    <recommendedName>
        <fullName evidence="9">Pentacotripeptide-repeat region of PRORP domain-containing protein</fullName>
    </recommendedName>
</protein>
<feature type="region of interest" description="Disordered" evidence="6">
    <location>
        <begin position="175"/>
        <end position="253"/>
    </location>
</feature>
<dbReference type="PANTHER" id="PTHR47447">
    <property type="entry name" value="OS03G0856100 PROTEIN"/>
    <property type="match status" value="1"/>
</dbReference>
<evidence type="ECO:0000313" key="8">
    <source>
        <dbReference type="Proteomes" id="UP000053424"/>
    </source>
</evidence>
<evidence type="ECO:0000256" key="2">
    <source>
        <dbReference type="ARBA" id="ARBA00022737"/>
    </source>
</evidence>
<evidence type="ECO:0000256" key="5">
    <source>
        <dbReference type="PROSITE-ProRule" id="PRU00708"/>
    </source>
</evidence>
<keyword evidence="8" id="KW-1185">Reference proteome</keyword>
<evidence type="ECO:0000256" key="6">
    <source>
        <dbReference type="SAM" id="MobiDB-lite"/>
    </source>
</evidence>
<dbReference type="STRING" id="686832.A0A0C2XYQ5"/>
<proteinExistence type="inferred from homology"/>
<dbReference type="Gene3D" id="1.25.40.10">
    <property type="entry name" value="Tetratricopeptide repeat domain"/>
    <property type="match status" value="4"/>
</dbReference>
<evidence type="ECO:0008006" key="9">
    <source>
        <dbReference type="Google" id="ProtNLM"/>
    </source>
</evidence>
<dbReference type="PANTHER" id="PTHR47447:SF17">
    <property type="entry name" value="OS12G0638900 PROTEIN"/>
    <property type="match status" value="1"/>
</dbReference>
<name>A0A0C2XYQ5_HEBCY</name>
<comment type="function">
    <text evidence="3">Regulates mitochondrial small subunit maturation by controlling 15S rRNA 5'-end processing. Localizes to the 5' precursor of the 15S rRNA in a position that is subsequently occupied by mS47 in the mature yeast mtSSU. Uses structure and sequence-specific RNA recognition, binding to a single-stranded region of the precursor and specifically recognizing bases -6 to -1. The exchange of Ccm1 for mS47 is coupled to the irreversible removal of precursor rRNA that is accompanied by conformational changes of the mitoribosomal proteins uS5m and mS26. These conformational changes signal completion of 5'-end rRNA processing through protection of the mature 5'-end of the 15S rRNA and stabilization of mS47. The removal of the 5' precursor together with the dissociation of Ccm1 may be catalyzed by the 5'-3' exoribonuclease Pet127. Involved in the specific removal of group I introns in mitochondrial encoded transcripts.</text>
</comment>
<evidence type="ECO:0000256" key="1">
    <source>
        <dbReference type="ARBA" id="ARBA00006192"/>
    </source>
</evidence>
<dbReference type="HOGENOM" id="CLU_002074_1_0_1"/>
<gene>
    <name evidence="7" type="ORF">M413DRAFT_18499</name>
</gene>
<accession>A0A0C2XYQ5</accession>
<sequence length="1394" mass="153465">MLPHILHSTTRAVAVVHNQTHTFRNVLQLQSSGPSSGSGSNRGNGAGSGSSKYNAGSRFYSGYNSAGRAVTQANAITSQDGQFSQSDDTEDFVLSTPKRPSLPQPQRQRRMRSSSVSLGVAGRTERGEKMGVLKTVQLHARSNHIFSSPETLASAKERLLADPIAVVAPTSPLRIRRNSTSTPLSPIADASSAPHLPPTPPPDTTEEAKPTTSTSSTESHLGFSSPKAKESVVVDPSAPQTVTPPPSPRARPRGYVQSFKEAKGDVYVIASLVRRLVAHPSATVEDYNAGLNALIESRKPGETLNGIIKVYNSMLEKSLLPNITTYELLINALTLRDSEVHKAIIGLEVRGKRSVLFGRQEVATQEADRARIEVLKTEDNISAAVSLFEGVLAIGGAKDLPANIFLRLLSSCAIHADVDSALHIFAQLESVKQKIPTSAYMYLLLTFSNKGRIEDAEEVFRSFREAGQANTLLPFPIQYEEHGRHAIVKVWNAMMEAYFRANMPDKAVELIDQIVSSTAPNNFTAKDVPIPTSSAFTTVIAGFISTGDIQSALAWFDKLLLLERGPENPFEGFGGKPMRPNSIAWQIMIDALATHGKLDDLNRIYKMLKSVCKEDNIMLRGSDHKIIFTLNMNLLPQLDDAAAIETLHFLLADLAEYQNELDKLHMKTEICVEFIKRGQYEVACNTFTEAIMEDFSQFTEDVPIHKKLGLQRQVETIMTHVYTAVNNGVGELPFMSALTLVRLASNFSLTPALKFAPCFLHAYGETRKWSRVPYAEMFEQDWGALLAYAVQLEVNTIQGNLENIAAIPNFAFNGLVSLLEDIAAQGMAFDLFDVGVRNRVLELLDGQYGAEKRVEILTNLGPSYLQASNEYNQLKYAALEEALSPAEPPSVPDTTSHVSMENLPALTVDPYFSKQIEETLRFHPERVVLDGRDSAYALFQEGVRRGVAPHIHTVARMIQGYGRSGHLDIVRELYTAAQALIPSYPENKRIEMWAFVEDAMIIALAHAGHIDAAHVHRIRLLDQGATPSSDAYGVLIQNVKDTTDDTLGGLALFHEALERGVQPNLYLYNNIISKLSKARKADYALELFQQMKVSGIKPSSITYGAVIGACARVGDVTSARTLFAEMINSSTFKPRVPPYNTMMQLYTTTKPSRVSVLYYYGEMKKAKVRPSAHTYKLLLDAYGSIEPVQLKEMEATFEELQKDKGVQVTGTHYASLINAYGCVAKNFDKAISVFESMDRSRGAPPPDAVVFEAVINVLVAHKRTDLLPLYVSKMVEAGVHMTAYIANFLIKGYANVGDMRQAREIFESLSNPPSGVAAPNNHAPHTPSDSPTVSVMEPVYREPSTWEVMVRAELGAGNREAALELLERLKERQYPEAVYNRISGVLTDYSSPQQ</sequence>